<dbReference type="PANTHER" id="PTHR43264:SF1">
    <property type="entry name" value="INOSINE_URIDINE-PREFERRING NUCLEOSIDE HYDROLASE DOMAIN-CONTAINING PROTEIN"/>
    <property type="match status" value="1"/>
</dbReference>
<dbReference type="PROSITE" id="PS51257">
    <property type="entry name" value="PROKAR_LIPOPROTEIN"/>
    <property type="match status" value="1"/>
</dbReference>
<dbReference type="InterPro" id="IPR001910">
    <property type="entry name" value="Inosine/uridine_hydrolase_dom"/>
</dbReference>
<evidence type="ECO:0000259" key="2">
    <source>
        <dbReference type="Pfam" id="PF01156"/>
    </source>
</evidence>
<dbReference type="InterPro" id="IPR036452">
    <property type="entry name" value="Ribo_hydro-like"/>
</dbReference>
<dbReference type="PANTHER" id="PTHR43264">
    <property type="match status" value="1"/>
</dbReference>
<feature type="domain" description="Inosine/uridine-preferring nucleoside hydrolase" evidence="2">
    <location>
        <begin position="31"/>
        <end position="276"/>
    </location>
</feature>
<evidence type="ECO:0000256" key="1">
    <source>
        <dbReference type="SAM" id="SignalP"/>
    </source>
</evidence>
<dbReference type="EMBL" id="JBHUDG010000004">
    <property type="protein sequence ID" value="MFD1629280.1"/>
    <property type="molecule type" value="Genomic_DNA"/>
</dbReference>
<dbReference type="Proteomes" id="UP001597118">
    <property type="component" value="Unassembled WGS sequence"/>
</dbReference>
<dbReference type="Pfam" id="PF01156">
    <property type="entry name" value="IU_nuc_hydro"/>
    <property type="match status" value="1"/>
</dbReference>
<evidence type="ECO:0000313" key="3">
    <source>
        <dbReference type="EMBL" id="MFD1629280.1"/>
    </source>
</evidence>
<name>A0ABW4I965_9SPHI</name>
<keyword evidence="1" id="KW-0732">Signal</keyword>
<evidence type="ECO:0000313" key="4">
    <source>
        <dbReference type="Proteomes" id="UP001597118"/>
    </source>
</evidence>
<dbReference type="GO" id="GO:0016787">
    <property type="term" value="F:hydrolase activity"/>
    <property type="evidence" value="ECO:0007669"/>
    <property type="project" value="UniProtKB-KW"/>
</dbReference>
<organism evidence="3 4">
    <name type="scientific">Pseudopedobacter beijingensis</name>
    <dbReference type="NCBI Taxonomy" id="1207056"/>
    <lineage>
        <taxon>Bacteria</taxon>
        <taxon>Pseudomonadati</taxon>
        <taxon>Bacteroidota</taxon>
        <taxon>Sphingobacteriia</taxon>
        <taxon>Sphingobacteriales</taxon>
        <taxon>Sphingobacteriaceae</taxon>
        <taxon>Pseudopedobacter</taxon>
    </lineage>
</organism>
<dbReference type="CDD" id="cd02652">
    <property type="entry name" value="nuc_hydro_2"/>
    <property type="match status" value="1"/>
</dbReference>
<feature type="signal peptide" evidence="1">
    <location>
        <begin position="1"/>
        <end position="21"/>
    </location>
</feature>
<keyword evidence="4" id="KW-1185">Reference proteome</keyword>
<gene>
    <name evidence="3" type="ORF">ACFSAH_05280</name>
</gene>
<keyword evidence="3" id="KW-0378">Hydrolase</keyword>
<proteinExistence type="predicted"/>
<comment type="caution">
    <text evidence="3">The sequence shown here is derived from an EMBL/GenBank/DDBJ whole genome shotgun (WGS) entry which is preliminary data.</text>
</comment>
<sequence>MKKVFLIFTALLFMGCSSVMKGLKTDKAVKIIFDTDMGNDIDDGLALDMLYKYVEDGKVDLLAITSNKKESGSTEYLDIMNNFYGFPNVPIGKITDGPDSKKGDHFAFNVSQDKSYKRSIKDYDKIPESVDLLRKTLQKHKNNSVVIVAVGFSSNLSRLLDSKPDDISPLTGKELIAKKVKYLCMMAGDFRPERKHSEYNVRLDKQSAQNVFKNWPTKIVTSPFEVGLDIKYPGSSISKDFTYVKKHPLVKGYEAFAKMPYDRQTWDLTSVLYAVEGDGNGKYFSLSSAGNIEVQEDSKTVYEPSAKGNRYYLKVNEEQKKAVANRFLEIITRVPKVLEK</sequence>
<dbReference type="SUPFAM" id="SSF53590">
    <property type="entry name" value="Nucleoside hydrolase"/>
    <property type="match status" value="1"/>
</dbReference>
<reference evidence="4" key="1">
    <citation type="journal article" date="2019" name="Int. J. Syst. Evol. Microbiol.">
        <title>The Global Catalogue of Microorganisms (GCM) 10K type strain sequencing project: providing services to taxonomists for standard genome sequencing and annotation.</title>
        <authorList>
            <consortium name="The Broad Institute Genomics Platform"/>
            <consortium name="The Broad Institute Genome Sequencing Center for Infectious Disease"/>
            <person name="Wu L."/>
            <person name="Ma J."/>
        </authorList>
    </citation>
    <scope>NUCLEOTIDE SEQUENCE [LARGE SCALE GENOMIC DNA]</scope>
    <source>
        <strain evidence="4">CCUG 53762</strain>
    </source>
</reference>
<protein>
    <submittedName>
        <fullName evidence="3">Nucleoside hydrolase</fullName>
    </submittedName>
</protein>
<feature type="chain" id="PRO_5046400938" evidence="1">
    <location>
        <begin position="22"/>
        <end position="340"/>
    </location>
</feature>
<accession>A0ABW4I965</accession>
<dbReference type="RefSeq" id="WP_379661660.1">
    <property type="nucleotide sequence ID" value="NZ_JBHUDG010000004.1"/>
</dbReference>
<dbReference type="Gene3D" id="3.90.245.10">
    <property type="entry name" value="Ribonucleoside hydrolase-like"/>
    <property type="match status" value="1"/>
</dbReference>